<evidence type="ECO:0008006" key="3">
    <source>
        <dbReference type="Google" id="ProtNLM"/>
    </source>
</evidence>
<protein>
    <recommendedName>
        <fullName evidence="3">CobQ/CobB/MinD/ParA nucleotide binding domain-containing protein</fullName>
    </recommendedName>
</protein>
<dbReference type="Gene3D" id="3.40.50.300">
    <property type="entry name" value="P-loop containing nucleotide triphosphate hydrolases"/>
    <property type="match status" value="1"/>
</dbReference>
<dbReference type="EMBL" id="FRDN01000021">
    <property type="protein sequence ID" value="SHN87895.1"/>
    <property type="molecule type" value="Genomic_DNA"/>
</dbReference>
<organism evidence="1 2">
    <name type="scientific">Desulfitobacterium chlororespirans DSM 11544</name>
    <dbReference type="NCBI Taxonomy" id="1121395"/>
    <lineage>
        <taxon>Bacteria</taxon>
        <taxon>Bacillati</taxon>
        <taxon>Bacillota</taxon>
        <taxon>Clostridia</taxon>
        <taxon>Eubacteriales</taxon>
        <taxon>Desulfitobacteriaceae</taxon>
        <taxon>Desulfitobacterium</taxon>
    </lineage>
</organism>
<dbReference type="STRING" id="1121395.SAMN02745215_05012"/>
<evidence type="ECO:0000313" key="2">
    <source>
        <dbReference type="Proteomes" id="UP000184010"/>
    </source>
</evidence>
<proteinExistence type="predicted"/>
<dbReference type="AlphaFoldDB" id="A0A1M7UY73"/>
<dbReference type="SUPFAM" id="SSF52540">
    <property type="entry name" value="P-loop containing nucleoside triphosphate hydrolases"/>
    <property type="match status" value="1"/>
</dbReference>
<keyword evidence="2" id="KW-1185">Reference proteome</keyword>
<reference evidence="2" key="1">
    <citation type="submission" date="2016-12" db="EMBL/GenBank/DDBJ databases">
        <authorList>
            <person name="Varghese N."/>
            <person name="Submissions S."/>
        </authorList>
    </citation>
    <scope>NUCLEOTIDE SEQUENCE [LARGE SCALE GENOMIC DNA]</scope>
    <source>
        <strain evidence="2">DSM 11544</strain>
    </source>
</reference>
<dbReference type="Proteomes" id="UP000184010">
    <property type="component" value="Unassembled WGS sequence"/>
</dbReference>
<name>A0A1M7UY73_9FIRM</name>
<dbReference type="InterPro" id="IPR027417">
    <property type="entry name" value="P-loop_NTPase"/>
</dbReference>
<dbReference type="RefSeq" id="WP_072775090.1">
    <property type="nucleotide sequence ID" value="NZ_FRDN01000021.1"/>
</dbReference>
<gene>
    <name evidence="1" type="ORF">SAMN02745215_05012</name>
</gene>
<accession>A0A1M7UY73</accession>
<sequence length="378" mass="43396">MLLYLTSNLNFGLFDFIQEEPDRFPIKKLSGEFNLRKFVIRDMRSFNHIRFIVIDHQALNDTDEELVEGILGFRAMYDARIIYLAEGMQPGDQLLEKLYEAGVRNFITAENPEEIKREIVECISPEGMSCEKAERFKRQPAEEPKARVKRKRVKEVSDRELQWTEEYTEITSEVTLEIEAEEFRKGIMIGVAGIDGKTGATTTALNLACFLAGLGAKVSYIECDPAKELDWLDFYDVATAPIHFLTRKDPINSEDYDFNVLDMGAIYNFSGNVNALIGCDIQILTSGSKAYELRNLAKCLQELKGTSLNFIFSFAADQDRAKLRSLFKPVEAQTIYFSSYSPNLFDPMPNRMIWISIMRDYLVTKLPEEQKKKRLRVS</sequence>
<evidence type="ECO:0000313" key="1">
    <source>
        <dbReference type="EMBL" id="SHN87895.1"/>
    </source>
</evidence>